<name>A0A1M5GTW2_9SPHI</name>
<evidence type="ECO:0000313" key="2">
    <source>
        <dbReference type="EMBL" id="SHG07113.1"/>
    </source>
</evidence>
<dbReference type="InterPro" id="IPR052548">
    <property type="entry name" value="Type_VII_TA_antitoxin"/>
</dbReference>
<dbReference type="Proteomes" id="UP000184287">
    <property type="component" value="Unassembled WGS sequence"/>
</dbReference>
<sequence>MPEAKINEINSIIEVIKEFVNPDKIILYGSYVKNAYVEDVYIKGGIKYYYISDYDLIIITNKTNVKEFELENELEKRLKVRPDINFFMYDIDHINQLLEKGDYFMVPVYNEGILLYDLGETTLREPKPISMAQMLQNSVEYYDYWLFNAEEHYASAQNSLQRNIERNTRQSLTAWNLFNTIESLYSTILLVYTGNKPKLHNLLKYRRSVKGYSEELDQIFPTKYRDSYERNLFDLLNRAYIGGKYKKEYEISLHDVQELNLRIGKMIEITKKMCLERIENYRSESTS</sequence>
<dbReference type="PANTHER" id="PTHR33933">
    <property type="entry name" value="NUCLEOTIDYLTRANSFERASE"/>
    <property type="match status" value="1"/>
</dbReference>
<keyword evidence="3" id="KW-1185">Reference proteome</keyword>
<dbReference type="PANTHER" id="PTHR33933:SF1">
    <property type="entry name" value="PROTEIN ADENYLYLTRANSFERASE MNTA-RELATED"/>
    <property type="match status" value="1"/>
</dbReference>
<dbReference type="CDD" id="cd05403">
    <property type="entry name" value="NT_KNTase_like"/>
    <property type="match status" value="1"/>
</dbReference>
<feature type="domain" description="Polymerase beta nucleotidyltransferase" evidence="1">
    <location>
        <begin position="10"/>
        <end position="117"/>
    </location>
</feature>
<accession>A0A1M5GTW2</accession>
<reference evidence="3" key="1">
    <citation type="submission" date="2016-11" db="EMBL/GenBank/DDBJ databases">
        <authorList>
            <person name="Varghese N."/>
            <person name="Submissions S."/>
        </authorList>
    </citation>
    <scope>NUCLEOTIDE SEQUENCE [LARGE SCALE GENOMIC DNA]</scope>
    <source>
        <strain evidence="3">DSM 16990</strain>
    </source>
</reference>
<dbReference type="InterPro" id="IPR043519">
    <property type="entry name" value="NT_sf"/>
</dbReference>
<gene>
    <name evidence="2" type="ORF">SAMN04488522_104364</name>
</gene>
<dbReference type="InterPro" id="IPR041633">
    <property type="entry name" value="Polbeta"/>
</dbReference>
<dbReference type="AlphaFoldDB" id="A0A1M5GTW2"/>
<dbReference type="Gene3D" id="3.30.460.10">
    <property type="entry name" value="Beta Polymerase, domain 2"/>
    <property type="match status" value="1"/>
</dbReference>
<dbReference type="Gene3D" id="1.20.120.330">
    <property type="entry name" value="Nucleotidyltransferases domain 2"/>
    <property type="match status" value="1"/>
</dbReference>
<dbReference type="STRING" id="288992.SAMN04488522_104364"/>
<proteinExistence type="predicted"/>
<evidence type="ECO:0000259" key="1">
    <source>
        <dbReference type="Pfam" id="PF18765"/>
    </source>
</evidence>
<evidence type="ECO:0000313" key="3">
    <source>
        <dbReference type="Proteomes" id="UP000184287"/>
    </source>
</evidence>
<dbReference type="EMBL" id="FQUQ01000004">
    <property type="protein sequence ID" value="SHG07113.1"/>
    <property type="molecule type" value="Genomic_DNA"/>
</dbReference>
<dbReference type="SUPFAM" id="SSF81301">
    <property type="entry name" value="Nucleotidyltransferase"/>
    <property type="match status" value="1"/>
</dbReference>
<organism evidence="2 3">
    <name type="scientific">Pedobacter caeni</name>
    <dbReference type="NCBI Taxonomy" id="288992"/>
    <lineage>
        <taxon>Bacteria</taxon>
        <taxon>Pseudomonadati</taxon>
        <taxon>Bacteroidota</taxon>
        <taxon>Sphingobacteriia</taxon>
        <taxon>Sphingobacteriales</taxon>
        <taxon>Sphingobacteriaceae</taxon>
        <taxon>Pedobacter</taxon>
    </lineage>
</organism>
<dbReference type="Pfam" id="PF18765">
    <property type="entry name" value="Polbeta"/>
    <property type="match status" value="1"/>
</dbReference>
<protein>
    <submittedName>
        <fullName evidence="2">HEPN domain-containing protein</fullName>
    </submittedName>
</protein>